<evidence type="ECO:0000256" key="5">
    <source>
        <dbReference type="ARBA" id="ARBA00022679"/>
    </source>
</evidence>
<feature type="transmembrane region" description="Helical" evidence="10">
    <location>
        <begin position="374"/>
        <end position="391"/>
    </location>
</feature>
<evidence type="ECO:0000256" key="2">
    <source>
        <dbReference type="ARBA" id="ARBA00004922"/>
    </source>
</evidence>
<dbReference type="EC" id="2.4.1.-" evidence="10"/>
<comment type="caution">
    <text evidence="11">The sequence shown here is derived from an EMBL/GenBank/DDBJ whole genome shotgun (WGS) entry which is preliminary data.</text>
</comment>
<dbReference type="GO" id="GO:0042283">
    <property type="term" value="F:dolichyl pyrophosphate Glc1Man9GlcNAc2 alpha-1,3-glucosyltransferase activity"/>
    <property type="evidence" value="ECO:0007669"/>
    <property type="project" value="TreeGrafter"/>
</dbReference>
<evidence type="ECO:0000256" key="9">
    <source>
        <dbReference type="ARBA" id="ARBA00023136"/>
    </source>
</evidence>
<keyword evidence="4 10" id="KW-0328">Glycosyltransferase</keyword>
<proteinExistence type="inferred from homology"/>
<feature type="transmembrane region" description="Helical" evidence="10">
    <location>
        <begin position="61"/>
        <end position="83"/>
    </location>
</feature>
<dbReference type="GO" id="GO:0005789">
    <property type="term" value="C:endoplasmic reticulum membrane"/>
    <property type="evidence" value="ECO:0007669"/>
    <property type="project" value="UniProtKB-SubCell"/>
</dbReference>
<dbReference type="Pfam" id="PF03155">
    <property type="entry name" value="Alg6_Alg8"/>
    <property type="match status" value="1"/>
</dbReference>
<organism evidence="11">
    <name type="scientific">Cryptosporidium canis</name>
    <dbReference type="NCBI Taxonomy" id="195482"/>
    <lineage>
        <taxon>Eukaryota</taxon>
        <taxon>Sar</taxon>
        <taxon>Alveolata</taxon>
        <taxon>Apicomplexa</taxon>
        <taxon>Conoidasida</taxon>
        <taxon>Coccidia</taxon>
        <taxon>Eucoccidiorida</taxon>
        <taxon>Eimeriorina</taxon>
        <taxon>Cryptosporidiidae</taxon>
        <taxon>Cryptosporidium</taxon>
    </lineage>
</organism>
<name>A0A9D5DFE8_9CRYT</name>
<evidence type="ECO:0000256" key="7">
    <source>
        <dbReference type="ARBA" id="ARBA00022824"/>
    </source>
</evidence>
<keyword evidence="5 10" id="KW-0808">Transferase</keyword>
<dbReference type="OrthoDB" id="1689333at2759"/>
<feature type="transmembrane region" description="Helical" evidence="10">
    <location>
        <begin position="431"/>
        <end position="453"/>
    </location>
</feature>
<reference evidence="11" key="1">
    <citation type="submission" date="2022-10" db="EMBL/GenBank/DDBJ databases">
        <title>Adaptive evolution leads to modifications in subtelomeric GC content in a zoonotic Cryptosporidium species.</title>
        <authorList>
            <person name="Li J."/>
            <person name="Feng Y."/>
            <person name="Xiao L."/>
        </authorList>
    </citation>
    <scope>NUCLEOTIDE SEQUENCE</scope>
    <source>
        <strain evidence="11">33844</strain>
    </source>
</reference>
<keyword evidence="6 10" id="KW-0812">Transmembrane</keyword>
<keyword evidence="9 10" id="KW-0472">Membrane</keyword>
<dbReference type="PANTHER" id="PTHR12413:SF2">
    <property type="entry name" value="DOLICHYL PYROPHOSPHATE GLC1MAN9GLCNAC2 ALPHA-1,3-GLUCOSYLTRANSFERASE-RELATED"/>
    <property type="match status" value="1"/>
</dbReference>
<comment type="subcellular location">
    <subcellularLocation>
        <location evidence="1 10">Endoplasmic reticulum membrane</location>
        <topology evidence="1 10">Multi-pass membrane protein</topology>
    </subcellularLocation>
</comment>
<evidence type="ECO:0000256" key="4">
    <source>
        <dbReference type="ARBA" id="ARBA00022676"/>
    </source>
</evidence>
<comment type="similarity">
    <text evidence="3 10">Belongs to the ALG6/ALG8 glucosyltransferase family.</text>
</comment>
<evidence type="ECO:0000256" key="3">
    <source>
        <dbReference type="ARBA" id="ARBA00008715"/>
    </source>
</evidence>
<feature type="transmembrane region" description="Helical" evidence="10">
    <location>
        <begin position="176"/>
        <end position="202"/>
    </location>
</feature>
<evidence type="ECO:0000256" key="1">
    <source>
        <dbReference type="ARBA" id="ARBA00004477"/>
    </source>
</evidence>
<dbReference type="InterPro" id="IPR004856">
    <property type="entry name" value="Glyco_trans_ALG6/ALG8"/>
</dbReference>
<dbReference type="PANTHER" id="PTHR12413">
    <property type="entry name" value="DOLICHYL GLYCOSYLTRANSFERASE"/>
    <property type="match status" value="1"/>
</dbReference>
<evidence type="ECO:0000256" key="10">
    <source>
        <dbReference type="RuleBase" id="RU363110"/>
    </source>
</evidence>
<gene>
    <name evidence="11" type="ORF">OJ253_3176</name>
</gene>
<feature type="transmembrane region" description="Helical" evidence="10">
    <location>
        <begin position="304"/>
        <end position="323"/>
    </location>
</feature>
<comment type="pathway">
    <text evidence="2 10">Protein modification; protein glycosylation.</text>
</comment>
<keyword evidence="7 10" id="KW-0256">Endoplasmic reticulum</keyword>
<sequence>MSITFNKPIKEWYYEDTSVWTLDYPIFFAYFEWVLGFFANIFDPNILVLSKEPFFTKKTLIFQRLSVIISELISLVPSVILICRSCPSYRNSSAYLSLFFTSLNASLIIVDNIHFQYNGFLMGILLLSIYLTNDYPLFSASLFTCLVFTKHYFVVLAPVWFTFLLSNCVKSSEVRLSSFIACSLKPLLAVLSISAFAMYPIFVTGQTGQFISRLFPISRSFIHFIPAPNIYTIYALGDKLLAKLHLSLCRVHYLDLDGHYIKSMKCIPPIKPIFCMVVCILVLFPVLARQWLEIKKIKKPMRTVLMASSVSLLIAFQFGYHIHEKQILYALLPLGIYTVLFCENDQPFIVHYIYLNNWSNLSIMMLLETYPENIIKYVIVAVYHVTQLIIFKIDRNKYGSHNILFILGIIMVFFIEFFMQKVVFDKLQFVFVYHALSSIICTLPICYYTYYFYYRWIFGTLKSH</sequence>
<dbReference type="AlphaFoldDB" id="A0A9D5DFE8"/>
<dbReference type="GO" id="GO:0006487">
    <property type="term" value="P:protein N-linked glycosylation"/>
    <property type="evidence" value="ECO:0007669"/>
    <property type="project" value="TreeGrafter"/>
</dbReference>
<dbReference type="Proteomes" id="UP001067231">
    <property type="component" value="Unassembled WGS sequence"/>
</dbReference>
<accession>A0A9D5DFE8</accession>
<evidence type="ECO:0000256" key="6">
    <source>
        <dbReference type="ARBA" id="ARBA00022692"/>
    </source>
</evidence>
<feature type="transmembrane region" description="Helical" evidence="10">
    <location>
        <begin position="270"/>
        <end position="292"/>
    </location>
</feature>
<feature type="transmembrane region" description="Helical" evidence="10">
    <location>
        <begin position="137"/>
        <end position="164"/>
    </location>
</feature>
<evidence type="ECO:0000256" key="8">
    <source>
        <dbReference type="ARBA" id="ARBA00022989"/>
    </source>
</evidence>
<feature type="transmembrane region" description="Helical" evidence="10">
    <location>
        <begin position="95"/>
        <end position="117"/>
    </location>
</feature>
<feature type="transmembrane region" description="Helical" evidence="10">
    <location>
        <begin position="21"/>
        <end position="41"/>
    </location>
</feature>
<protein>
    <recommendedName>
        <fullName evidence="10">Alpha-1,3-glucosyltransferase</fullName>
        <ecNumber evidence="10">2.4.1.-</ecNumber>
    </recommendedName>
</protein>
<evidence type="ECO:0000313" key="11">
    <source>
        <dbReference type="EMBL" id="KAJ1605415.1"/>
    </source>
</evidence>
<dbReference type="EMBL" id="JAPCXC010000101">
    <property type="protein sequence ID" value="KAJ1605415.1"/>
    <property type="molecule type" value="Genomic_DNA"/>
</dbReference>
<keyword evidence="8 10" id="KW-1133">Transmembrane helix</keyword>
<feature type="transmembrane region" description="Helical" evidence="10">
    <location>
        <begin position="403"/>
        <end position="419"/>
    </location>
</feature>